<dbReference type="SMART" id="SM00342">
    <property type="entry name" value="HTH_ARAC"/>
    <property type="match status" value="1"/>
</dbReference>
<keyword evidence="1" id="KW-0805">Transcription regulation</keyword>
<dbReference type="InterPro" id="IPR020449">
    <property type="entry name" value="Tscrpt_reg_AraC-type_HTH"/>
</dbReference>
<keyword evidence="2" id="KW-0238">DNA-binding</keyword>
<keyword evidence="4" id="KW-1133">Transmembrane helix</keyword>
<reference evidence="8" key="1">
    <citation type="journal article" date="2019" name="Int. J. Syst. Evol. Microbiol.">
        <title>The Global Catalogue of Microorganisms (GCM) 10K type strain sequencing project: providing services to taxonomists for standard genome sequencing and annotation.</title>
        <authorList>
            <consortium name="The Broad Institute Genomics Platform"/>
            <consortium name="The Broad Institute Genome Sequencing Center for Infectious Disease"/>
            <person name="Wu L."/>
            <person name="Ma J."/>
        </authorList>
    </citation>
    <scope>NUCLEOTIDE SEQUENCE [LARGE SCALE GENOMIC DNA]</scope>
    <source>
        <strain evidence="8">NBRC 108723</strain>
    </source>
</reference>
<dbReference type="SUPFAM" id="SSF63829">
    <property type="entry name" value="Calcium-dependent phosphotriesterase"/>
    <property type="match status" value="1"/>
</dbReference>
<keyword evidence="5" id="KW-0732">Signal</keyword>
<dbReference type="PROSITE" id="PS01124">
    <property type="entry name" value="HTH_ARAC_FAMILY_2"/>
    <property type="match status" value="1"/>
</dbReference>
<dbReference type="EMBL" id="BSPW01000021">
    <property type="protein sequence ID" value="GLT17398.1"/>
    <property type="molecule type" value="Genomic_DNA"/>
</dbReference>
<sequence>MKRAICFLVLLFLARLPMADELFSPLFHSMPTKAKGQVFVTKALFSDANDGLWVQDHNRQLLFFDGHNVLPFYEPTVFSSPLTLAFLNHAFWSFAGHEVYRFSPGQPEELVFSLSPASEINNIGVSGRNVWVADETGFYTYQVDSKDFASYSLDKLDRYSQFSKLKINDAELIGDNWIVATNVGLYMFDSNNKNFHDLRRYGNENISVLHYSSVRHELVVGSDSGSFILDMQDLDLPSRKMSDRGVLSVAETPKGYWIANNTGLELFIFRGTYAGETKSIEQFSGQKVHSVLYNDYGEVWVASDSGIYSFSEPYYYFNRLPDYLFNLQSTSSKLLRLKYANQKDSYWLVTDSGLYKLNLGNPASRAMIFEGKIKDVVEHNGVLWLATDENIVGIDSSSGDILSDGFPSFFNNLSADLLTIDAQGRIWGASVDRIWRLNISNGELLQFGSDWMSHRDQDSQLEQISVDNNDKLVLGTDHGVYVVDPGQVYYMTESQPFGAIVSMTHIDEGIFGVAGRFGAFLLDTNRLRLEELSLMSANMALNCLSNAGGYLWLTSSIGLTRYSRQGQLVEHYAIPSGHIHYKSQAGLCAIGGASKHESILLDFNDTVISTDIAKLINSTAPKIRIVLSEVAINQNRHSIGGLLEPLHTKFGDSLSFQFGILPYRSHFELEYRLNEKGRWMTLPGQHLTLVHPMPGHYVIEVRAVSNGQIVANTEKFVFSVDVPWYLGEYAILCYLVLFIVLTLILINWRSRMTARTNKILKSQIALKTNQLRHQSRILLTNNERLRKQLQVRRIIYRQLIEALKERMKSFSSNIRVDDHKGKQRLYKYVNHELDLLLNYRAMSSGTLPTYSLPLIVKSVLDGWQDELNSAEIVIKTDLEQRDDSYITLYISNLDRVFNLLIDNLIRRCSKGQEIGMTYRLEKESVIFSMSEPAQHTEGALLRFPEVWNEIGTLVMESGGSFRRYSSQGLQLTEFVWPKDNQLEENSIDQMIDSGLENSQTDDKWIKKLQELVIQNYSDSEFGTAAAAKQMYMSERSLQRRFKSATERTFTEYLTEIRLDHACRRLLAGQKVSDVAFECGFNDPSYFSQRFRHRFGVSPTQFIEAQG</sequence>
<evidence type="ECO:0000313" key="7">
    <source>
        <dbReference type="EMBL" id="GLT17398.1"/>
    </source>
</evidence>
<accession>A0ABQ6EW73</accession>
<evidence type="ECO:0000256" key="5">
    <source>
        <dbReference type="SAM" id="SignalP"/>
    </source>
</evidence>
<comment type="caution">
    <text evidence="7">The sequence shown here is derived from an EMBL/GenBank/DDBJ whole genome shotgun (WGS) entry which is preliminary data.</text>
</comment>
<organism evidence="7 8">
    <name type="scientific">Vibrio zhanjiangensis</name>
    <dbReference type="NCBI Taxonomy" id="1046128"/>
    <lineage>
        <taxon>Bacteria</taxon>
        <taxon>Pseudomonadati</taxon>
        <taxon>Pseudomonadota</taxon>
        <taxon>Gammaproteobacteria</taxon>
        <taxon>Vibrionales</taxon>
        <taxon>Vibrionaceae</taxon>
        <taxon>Vibrio</taxon>
    </lineage>
</organism>
<evidence type="ECO:0000256" key="1">
    <source>
        <dbReference type="ARBA" id="ARBA00023015"/>
    </source>
</evidence>
<keyword evidence="4" id="KW-0812">Transmembrane</keyword>
<dbReference type="InterPro" id="IPR013783">
    <property type="entry name" value="Ig-like_fold"/>
</dbReference>
<dbReference type="PRINTS" id="PR00032">
    <property type="entry name" value="HTHARAC"/>
</dbReference>
<feature type="transmembrane region" description="Helical" evidence="4">
    <location>
        <begin position="729"/>
        <end position="748"/>
    </location>
</feature>
<evidence type="ECO:0000259" key="6">
    <source>
        <dbReference type="PROSITE" id="PS01124"/>
    </source>
</evidence>
<name>A0ABQ6EW73_9VIBR</name>
<dbReference type="Gene3D" id="2.130.10.10">
    <property type="entry name" value="YVTN repeat-like/Quinoprotein amine dehydrogenase"/>
    <property type="match status" value="2"/>
</dbReference>
<dbReference type="PANTHER" id="PTHR43280:SF28">
    <property type="entry name" value="HTH-TYPE TRANSCRIPTIONAL ACTIVATOR RHAS"/>
    <property type="match status" value="1"/>
</dbReference>
<dbReference type="Gene3D" id="2.60.40.10">
    <property type="entry name" value="Immunoglobulins"/>
    <property type="match status" value="1"/>
</dbReference>
<dbReference type="SUPFAM" id="SSF101898">
    <property type="entry name" value="NHL repeat"/>
    <property type="match status" value="1"/>
</dbReference>
<dbReference type="InterPro" id="IPR018060">
    <property type="entry name" value="HTH_AraC"/>
</dbReference>
<evidence type="ECO:0000256" key="2">
    <source>
        <dbReference type="ARBA" id="ARBA00023125"/>
    </source>
</evidence>
<dbReference type="Pfam" id="PF12833">
    <property type="entry name" value="HTH_18"/>
    <property type="match status" value="1"/>
</dbReference>
<dbReference type="SUPFAM" id="SSF46689">
    <property type="entry name" value="Homeodomain-like"/>
    <property type="match status" value="1"/>
</dbReference>
<feature type="chain" id="PRO_5046025964" evidence="5">
    <location>
        <begin position="20"/>
        <end position="1106"/>
    </location>
</feature>
<feature type="domain" description="HTH araC/xylS-type" evidence="6">
    <location>
        <begin position="1006"/>
        <end position="1104"/>
    </location>
</feature>
<feature type="signal peptide" evidence="5">
    <location>
        <begin position="1"/>
        <end position="19"/>
    </location>
</feature>
<proteinExistence type="predicted"/>
<dbReference type="Proteomes" id="UP001157138">
    <property type="component" value="Unassembled WGS sequence"/>
</dbReference>
<dbReference type="PROSITE" id="PS00041">
    <property type="entry name" value="HTH_ARAC_FAMILY_1"/>
    <property type="match status" value="1"/>
</dbReference>
<dbReference type="Gene3D" id="1.10.10.60">
    <property type="entry name" value="Homeodomain-like"/>
    <property type="match status" value="2"/>
</dbReference>
<gene>
    <name evidence="7" type="ORF">GCM10007938_11750</name>
</gene>
<dbReference type="RefSeq" id="WP_284191307.1">
    <property type="nucleotide sequence ID" value="NZ_BSPW01000021.1"/>
</dbReference>
<dbReference type="InterPro" id="IPR018062">
    <property type="entry name" value="HTH_AraC-typ_CS"/>
</dbReference>
<evidence type="ECO:0000256" key="3">
    <source>
        <dbReference type="ARBA" id="ARBA00023163"/>
    </source>
</evidence>
<protein>
    <submittedName>
        <fullName evidence="7">AraC family transcriptional regulator</fullName>
    </submittedName>
</protein>
<keyword evidence="3" id="KW-0804">Transcription</keyword>
<evidence type="ECO:0000313" key="8">
    <source>
        <dbReference type="Proteomes" id="UP001157138"/>
    </source>
</evidence>
<keyword evidence="8" id="KW-1185">Reference proteome</keyword>
<dbReference type="PANTHER" id="PTHR43280">
    <property type="entry name" value="ARAC-FAMILY TRANSCRIPTIONAL REGULATOR"/>
    <property type="match status" value="1"/>
</dbReference>
<keyword evidence="4" id="KW-0472">Membrane</keyword>
<evidence type="ECO:0000256" key="4">
    <source>
        <dbReference type="SAM" id="Phobius"/>
    </source>
</evidence>
<dbReference type="InterPro" id="IPR015943">
    <property type="entry name" value="WD40/YVTN_repeat-like_dom_sf"/>
</dbReference>
<dbReference type="InterPro" id="IPR009057">
    <property type="entry name" value="Homeodomain-like_sf"/>
</dbReference>